<evidence type="ECO:0000313" key="2">
    <source>
        <dbReference type="EMBL" id="KAH9845621.1"/>
    </source>
</evidence>
<gene>
    <name evidence="2" type="ORF">Tdes44962_MAKER06456</name>
</gene>
<accession>A0A9W7T299</accession>
<protein>
    <submittedName>
        <fullName evidence="2">Uncharacterized protein</fullName>
    </submittedName>
</protein>
<proteinExistence type="predicted"/>
<comment type="caution">
    <text evidence="2">The sequence shown here is derived from an EMBL/GenBank/DDBJ whole genome shotgun (WGS) entry which is preliminary data.</text>
</comment>
<feature type="compositionally biased region" description="Polar residues" evidence="1">
    <location>
        <begin position="101"/>
        <end position="110"/>
    </location>
</feature>
<reference evidence="2 3" key="1">
    <citation type="journal article" date="2018" name="IMA Fungus">
        <title>IMA Genome-F 10: Nine draft genome sequences of Claviceps purpurea s.lat., including C. arundinis, C. humidiphila, and C. cf. spartinae, pseudomolecules for the pitch canker pathogen Fusarium circinatum, draft genome of Davidsoniella eucalypti, Grosmannia galeiformis, Quambalaria eucalypti, and Teratosphaeria destructans.</title>
        <authorList>
            <person name="Wingfield B.D."/>
            <person name="Liu M."/>
            <person name="Nguyen H.D."/>
            <person name="Lane F.A."/>
            <person name="Morgan S.W."/>
            <person name="De Vos L."/>
            <person name="Wilken P.M."/>
            <person name="Duong T.A."/>
            <person name="Aylward J."/>
            <person name="Coetzee M.P."/>
            <person name="Dadej K."/>
            <person name="De Beer Z.W."/>
            <person name="Findlay W."/>
            <person name="Havenga M."/>
            <person name="Kolarik M."/>
            <person name="Menzies J.G."/>
            <person name="Naidoo K."/>
            <person name="Pochopski O."/>
            <person name="Shoukouhi P."/>
            <person name="Santana Q.C."/>
            <person name="Seifert K.A."/>
            <person name="Soal N."/>
            <person name="Steenkamp E.T."/>
            <person name="Tatham C.T."/>
            <person name="van der Nest M.A."/>
            <person name="Wingfield M.J."/>
        </authorList>
    </citation>
    <scope>NUCLEOTIDE SEQUENCE [LARGE SCALE GENOMIC DNA]</scope>
    <source>
        <strain evidence="2">CMW44962</strain>
    </source>
</reference>
<keyword evidence="3" id="KW-1185">Reference proteome</keyword>
<feature type="region of interest" description="Disordered" evidence="1">
    <location>
        <begin position="1"/>
        <end position="110"/>
    </location>
</feature>
<evidence type="ECO:0000313" key="3">
    <source>
        <dbReference type="Proteomes" id="UP001138500"/>
    </source>
</evidence>
<dbReference type="Proteomes" id="UP001138500">
    <property type="component" value="Unassembled WGS sequence"/>
</dbReference>
<organism evidence="2 3">
    <name type="scientific">Teratosphaeria destructans</name>
    <dbReference type="NCBI Taxonomy" id="418781"/>
    <lineage>
        <taxon>Eukaryota</taxon>
        <taxon>Fungi</taxon>
        <taxon>Dikarya</taxon>
        <taxon>Ascomycota</taxon>
        <taxon>Pezizomycotina</taxon>
        <taxon>Dothideomycetes</taxon>
        <taxon>Dothideomycetidae</taxon>
        <taxon>Mycosphaerellales</taxon>
        <taxon>Teratosphaeriaceae</taxon>
        <taxon>Teratosphaeria</taxon>
    </lineage>
</organism>
<reference evidence="2 3" key="2">
    <citation type="journal article" date="2021" name="Curr. Genet.">
        <title>Genetic response to nitrogen starvation in the aggressive Eucalyptus foliar pathogen Teratosphaeria destructans.</title>
        <authorList>
            <person name="Havenga M."/>
            <person name="Wingfield B.D."/>
            <person name="Wingfield M.J."/>
            <person name="Dreyer L.L."/>
            <person name="Roets F."/>
            <person name="Aylward J."/>
        </authorList>
    </citation>
    <scope>NUCLEOTIDE SEQUENCE [LARGE SCALE GENOMIC DNA]</scope>
    <source>
        <strain evidence="2">CMW44962</strain>
    </source>
</reference>
<dbReference type="AlphaFoldDB" id="A0A9W7T299"/>
<dbReference type="EMBL" id="RIBY02000014">
    <property type="protein sequence ID" value="KAH9845621.1"/>
    <property type="molecule type" value="Genomic_DNA"/>
</dbReference>
<name>A0A9W7T299_9PEZI</name>
<feature type="compositionally biased region" description="Basic and acidic residues" evidence="1">
    <location>
        <begin position="79"/>
        <end position="89"/>
    </location>
</feature>
<sequence>MAKLRRWSEAGGDTEVPWSRLGPVDGPKQQQTVIRARYESLGSNVMNQGSVPDRHELKQAEQDDRELDMGRLCSILVSGKDRTPSDSKDPPAVGDLPPPQSRNSLAPNRSFTHGLSRAAFDVQRKSPGICILQVRKHFPAADND</sequence>
<feature type="compositionally biased region" description="Polar residues" evidence="1">
    <location>
        <begin position="41"/>
        <end position="50"/>
    </location>
</feature>
<evidence type="ECO:0000256" key="1">
    <source>
        <dbReference type="SAM" id="MobiDB-lite"/>
    </source>
</evidence>
<feature type="compositionally biased region" description="Basic and acidic residues" evidence="1">
    <location>
        <begin position="52"/>
        <end position="62"/>
    </location>
</feature>